<dbReference type="Proteomes" id="UP000250321">
    <property type="component" value="Unassembled WGS sequence"/>
</dbReference>
<evidence type="ECO:0000313" key="10">
    <source>
        <dbReference type="EMBL" id="PQQ12426.1"/>
    </source>
</evidence>
<comment type="subcellular location">
    <subcellularLocation>
        <location evidence="1">Membrane</location>
        <topology evidence="1">Multi-pass membrane protein</topology>
    </subcellularLocation>
</comment>
<comment type="caution">
    <text evidence="10">The sequence shown here is derived from an EMBL/GenBank/DDBJ whole genome shotgun (WGS) entry which is preliminary data.</text>
</comment>
<keyword evidence="5" id="KW-0571">Peptide transport</keyword>
<keyword evidence="8 9" id="KW-0472">Membrane</keyword>
<dbReference type="OrthoDB" id="9986677at2759"/>
<keyword evidence="6" id="KW-0653">Protein transport</keyword>
<evidence type="ECO:0000256" key="4">
    <source>
        <dbReference type="ARBA" id="ARBA00022692"/>
    </source>
</evidence>
<organism evidence="10 11">
    <name type="scientific">Prunus yedoensis var. nudiflora</name>
    <dbReference type="NCBI Taxonomy" id="2094558"/>
    <lineage>
        <taxon>Eukaryota</taxon>
        <taxon>Viridiplantae</taxon>
        <taxon>Streptophyta</taxon>
        <taxon>Embryophyta</taxon>
        <taxon>Tracheophyta</taxon>
        <taxon>Spermatophyta</taxon>
        <taxon>Magnoliopsida</taxon>
        <taxon>eudicotyledons</taxon>
        <taxon>Gunneridae</taxon>
        <taxon>Pentapetalae</taxon>
        <taxon>rosids</taxon>
        <taxon>fabids</taxon>
        <taxon>Rosales</taxon>
        <taxon>Rosaceae</taxon>
        <taxon>Amygdaloideae</taxon>
        <taxon>Amygdaleae</taxon>
        <taxon>Prunus</taxon>
    </lineage>
</organism>
<name>A0A315ADW2_PRUYE</name>
<evidence type="ECO:0000256" key="6">
    <source>
        <dbReference type="ARBA" id="ARBA00022927"/>
    </source>
</evidence>
<accession>A0A315ADW2</accession>
<keyword evidence="3" id="KW-0813">Transport</keyword>
<evidence type="ECO:0000256" key="7">
    <source>
        <dbReference type="ARBA" id="ARBA00022989"/>
    </source>
</evidence>
<evidence type="ECO:0000256" key="9">
    <source>
        <dbReference type="SAM" id="Phobius"/>
    </source>
</evidence>
<evidence type="ECO:0000313" key="11">
    <source>
        <dbReference type="Proteomes" id="UP000250321"/>
    </source>
</evidence>
<dbReference type="AlphaFoldDB" id="A0A315ADW2"/>
<dbReference type="GO" id="GO:0015031">
    <property type="term" value="P:protein transport"/>
    <property type="evidence" value="ECO:0007669"/>
    <property type="project" value="UniProtKB-KW"/>
</dbReference>
<evidence type="ECO:0000256" key="1">
    <source>
        <dbReference type="ARBA" id="ARBA00004141"/>
    </source>
</evidence>
<proteinExistence type="inferred from homology"/>
<evidence type="ECO:0000256" key="2">
    <source>
        <dbReference type="ARBA" id="ARBA00005484"/>
    </source>
</evidence>
<dbReference type="InterPro" id="IPR004648">
    <property type="entry name" value="Oligpept_transpt"/>
</dbReference>
<comment type="similarity">
    <text evidence="2">Belongs to the oligopeptide OPT transporter (TC 2.A.67.1) family.</text>
</comment>
<dbReference type="Pfam" id="PF03169">
    <property type="entry name" value="OPT"/>
    <property type="match status" value="1"/>
</dbReference>
<dbReference type="EMBL" id="PJQY01000354">
    <property type="protein sequence ID" value="PQQ12426.1"/>
    <property type="molecule type" value="Genomic_DNA"/>
</dbReference>
<dbReference type="GO" id="GO:0035673">
    <property type="term" value="F:oligopeptide transmembrane transporter activity"/>
    <property type="evidence" value="ECO:0007669"/>
    <property type="project" value="InterPro"/>
</dbReference>
<evidence type="ECO:0000256" key="5">
    <source>
        <dbReference type="ARBA" id="ARBA00022856"/>
    </source>
</evidence>
<dbReference type="STRING" id="2094558.A0A315ADW2"/>
<sequence>METIPDICEDTSSVWTCPSDTVFYDASVIWGLIGPRRIFGNLGTYEAVNLFFLGGAVAPLVVWAATKASRIPEILVQSPTATGFDQNSSESD</sequence>
<protein>
    <submittedName>
        <fullName evidence="10">Oligopeptide transporter 7-like</fullName>
    </submittedName>
</protein>
<dbReference type="PANTHER" id="PTHR22601">
    <property type="entry name" value="ISP4 LIKE PROTEIN"/>
    <property type="match status" value="1"/>
</dbReference>
<evidence type="ECO:0000256" key="8">
    <source>
        <dbReference type="ARBA" id="ARBA00023136"/>
    </source>
</evidence>
<evidence type="ECO:0000256" key="3">
    <source>
        <dbReference type="ARBA" id="ARBA00022448"/>
    </source>
</evidence>
<keyword evidence="11" id="KW-1185">Reference proteome</keyword>
<gene>
    <name evidence="10" type="ORF">Pyn_00136</name>
</gene>
<feature type="transmembrane region" description="Helical" evidence="9">
    <location>
        <begin position="47"/>
        <end position="65"/>
    </location>
</feature>
<keyword evidence="7 9" id="KW-1133">Transmembrane helix</keyword>
<dbReference type="GO" id="GO:0016020">
    <property type="term" value="C:membrane"/>
    <property type="evidence" value="ECO:0007669"/>
    <property type="project" value="UniProtKB-SubCell"/>
</dbReference>
<dbReference type="InterPro" id="IPR004813">
    <property type="entry name" value="OPT"/>
</dbReference>
<keyword evidence="4 9" id="KW-0812">Transmembrane</keyword>
<reference evidence="10 11" key="1">
    <citation type="submission" date="2018-02" db="EMBL/GenBank/DDBJ databases">
        <title>Draft genome of wild Prunus yedoensis var. nudiflora.</title>
        <authorList>
            <person name="Baek S."/>
            <person name="Kim J.-H."/>
            <person name="Choi K."/>
            <person name="Kim G.-B."/>
            <person name="Cho A."/>
            <person name="Jang H."/>
            <person name="Shin C.-H."/>
            <person name="Yu H.-J."/>
            <person name="Mun J.-H."/>
        </authorList>
    </citation>
    <scope>NUCLEOTIDE SEQUENCE [LARGE SCALE GENOMIC DNA]</scope>
    <source>
        <strain evidence="11">cv. Jeju island</strain>
        <tissue evidence="10">Leaf</tissue>
    </source>
</reference>